<dbReference type="Proteomes" id="UP000011976">
    <property type="component" value="Unassembled WGS sequence"/>
</dbReference>
<dbReference type="InterPro" id="IPR001680">
    <property type="entry name" value="WD40_rpt"/>
</dbReference>
<evidence type="ECO:0000256" key="3">
    <source>
        <dbReference type="ARBA" id="ARBA00022574"/>
    </source>
</evidence>
<dbReference type="PROSITE" id="PS00678">
    <property type="entry name" value="WD_REPEATS_1"/>
    <property type="match status" value="1"/>
</dbReference>
<comment type="similarity">
    <text evidence="6">Belongs to the WD repeat STRAP family.</text>
</comment>
<dbReference type="PANTHER" id="PTHR19877:SF1">
    <property type="entry name" value="EUKARYOTIC TRANSLATION INITIATION FACTOR 3 SUBUNIT I"/>
    <property type="match status" value="1"/>
</dbReference>
<evidence type="ECO:0000313" key="11">
    <source>
        <dbReference type="Proteomes" id="UP000011976"/>
    </source>
</evidence>
<dbReference type="STRING" id="1151754.M9LPY5"/>
<keyword evidence="2 7" id="KW-0396">Initiation factor</keyword>
<keyword evidence="1 7" id="KW-0963">Cytoplasm</keyword>
<dbReference type="InterPro" id="IPR015943">
    <property type="entry name" value="WD40/YVTN_repeat-like_dom_sf"/>
</dbReference>
<evidence type="ECO:0000256" key="4">
    <source>
        <dbReference type="ARBA" id="ARBA00022737"/>
    </source>
</evidence>
<evidence type="ECO:0000256" key="9">
    <source>
        <dbReference type="SAM" id="MobiDB-lite"/>
    </source>
</evidence>
<comment type="subcellular location">
    <subcellularLocation>
        <location evidence="7">Cytoplasm</location>
    </subcellularLocation>
</comment>
<keyword evidence="5 7" id="KW-0648">Protein biosynthesis</keyword>
<evidence type="ECO:0000313" key="10">
    <source>
        <dbReference type="EMBL" id="GAC74331.1"/>
    </source>
</evidence>
<sequence>MLGSRPMNGDVKLTGLPPIRLASDTCEPPTAGNTAEPEKPSWLAGAAVPYEEKCASARPFRTFDFDGTRVEVQARAAQCRAVPCGAESRWLVGLHCRGEFFSTSGWGSWPGSCASGGVDSQSAAEDHLQSTIFVHRKLATMRPILLSGHERSLTQIKFNREGDLLFSVAKDPVINAWFSHNGERLGTYEGHNGTVWTVDVDSTSTLLVSGSADNQMRLWEVATGKCLYVWEFATAAKRVAFSEDCTQVLVVTEARMGHRGALRVFRINRDPATWTQQSAEPTRTITFSGPKAVVAAFAPCDQYIITGHENGKVALYYHDDKEPESGIDAELEENSTDAHPGEMISDLQMSADRTYFTTSSRDKTAKLIDSKTLQVIKTYATETPLNSASIHPTKPFVIVGGGQDAMNVTTTSARQGRFETRFWHKVFEEECARLPGHFGPINTIAIHPAGTAYASGGEDGYVRVNWFDPGFFNSKLYGADLELALEDQ</sequence>
<dbReference type="PANTHER" id="PTHR19877">
    <property type="entry name" value="EUKARYOTIC TRANSLATION INITIATION FACTOR 3 SUBUNIT I"/>
    <property type="match status" value="1"/>
</dbReference>
<protein>
    <recommendedName>
        <fullName evidence="7">Eukaryotic translation initiation factor 3 subunit I</fullName>
        <shortName evidence="7">eIF3i</shortName>
    </recommendedName>
    <alternativeName>
        <fullName evidence="7">Eukaryotic translation initiation factor 3 39 kDa subunit homolog</fullName>
        <shortName evidence="7">eIF-3 39 kDa subunit homolog</shortName>
    </alternativeName>
</protein>
<dbReference type="InterPro" id="IPR019775">
    <property type="entry name" value="WD40_repeat_CS"/>
</dbReference>
<evidence type="ECO:0000256" key="6">
    <source>
        <dbReference type="ARBA" id="ARBA00038394"/>
    </source>
</evidence>
<dbReference type="HAMAP" id="MF_03008">
    <property type="entry name" value="eIF3i"/>
    <property type="match status" value="1"/>
</dbReference>
<comment type="subunit">
    <text evidence="7">Component of the eukaryotic translation initiation factor 3 (eIF-3) complex.</text>
</comment>
<organism evidence="10 11">
    <name type="scientific">Pseudozyma antarctica (strain T-34)</name>
    <name type="common">Yeast</name>
    <name type="synonym">Candida antarctica</name>
    <dbReference type="NCBI Taxonomy" id="1151754"/>
    <lineage>
        <taxon>Eukaryota</taxon>
        <taxon>Fungi</taxon>
        <taxon>Dikarya</taxon>
        <taxon>Basidiomycota</taxon>
        <taxon>Ustilaginomycotina</taxon>
        <taxon>Ustilaginomycetes</taxon>
        <taxon>Ustilaginales</taxon>
        <taxon>Ustilaginaceae</taxon>
        <taxon>Moesziomyces</taxon>
    </lineage>
</organism>
<reference evidence="11" key="1">
    <citation type="journal article" date="2013" name="Genome Announc.">
        <title>Genome sequence of the basidiomycetous yeast Pseudozyma antarctica T-34, a producer of the glycolipid biosurfactants mannosylerythritol lipids.</title>
        <authorList>
            <person name="Morita T."/>
            <person name="Koike H."/>
            <person name="Koyama Y."/>
            <person name="Hagiwara H."/>
            <person name="Ito E."/>
            <person name="Fukuoka T."/>
            <person name="Imura T."/>
            <person name="Machida M."/>
            <person name="Kitamoto D."/>
        </authorList>
    </citation>
    <scope>NUCLEOTIDE SEQUENCE [LARGE SCALE GENOMIC DNA]</scope>
    <source>
        <strain evidence="11">T-34</strain>
    </source>
</reference>
<dbReference type="SMART" id="SM00320">
    <property type="entry name" value="WD40"/>
    <property type="match status" value="6"/>
</dbReference>
<dbReference type="EMBL" id="DF196777">
    <property type="protein sequence ID" value="GAC74331.1"/>
    <property type="molecule type" value="Genomic_DNA"/>
</dbReference>
<gene>
    <name evidence="7" type="primary">TIF34</name>
    <name evidence="10" type="ORF">PANT_11d00007</name>
</gene>
<feature type="repeat" description="WD" evidence="8">
    <location>
        <begin position="146"/>
        <end position="187"/>
    </location>
</feature>
<comment type="similarity">
    <text evidence="7">Belongs to the eIF-3 subunit I family.</text>
</comment>
<accession>M9LPY5</accession>
<evidence type="ECO:0000256" key="8">
    <source>
        <dbReference type="PROSITE-ProRule" id="PRU00221"/>
    </source>
</evidence>
<feature type="repeat" description="WD" evidence="8">
    <location>
        <begin position="434"/>
        <end position="464"/>
    </location>
</feature>
<dbReference type="GO" id="GO:0016282">
    <property type="term" value="C:eukaryotic 43S preinitiation complex"/>
    <property type="evidence" value="ECO:0007669"/>
    <property type="project" value="UniProtKB-UniRule"/>
</dbReference>
<dbReference type="InterPro" id="IPR027525">
    <property type="entry name" value="eIF3i"/>
</dbReference>
<evidence type="ECO:0000256" key="7">
    <source>
        <dbReference type="HAMAP-Rule" id="MF_03008"/>
    </source>
</evidence>
<dbReference type="GO" id="GO:0071541">
    <property type="term" value="C:eukaryotic translation initiation factor 3 complex, eIF3m"/>
    <property type="evidence" value="ECO:0007669"/>
    <property type="project" value="TreeGrafter"/>
</dbReference>
<dbReference type="GO" id="GO:0001732">
    <property type="term" value="P:formation of cytoplasmic translation initiation complex"/>
    <property type="evidence" value="ECO:0007669"/>
    <property type="project" value="UniProtKB-UniRule"/>
</dbReference>
<dbReference type="InterPro" id="IPR036322">
    <property type="entry name" value="WD40_repeat_dom_sf"/>
</dbReference>
<keyword evidence="3 8" id="KW-0853">WD repeat</keyword>
<dbReference type="PROSITE" id="PS50082">
    <property type="entry name" value="WD_REPEATS_2"/>
    <property type="match status" value="3"/>
</dbReference>
<dbReference type="GO" id="GO:0003743">
    <property type="term" value="F:translation initiation factor activity"/>
    <property type="evidence" value="ECO:0007669"/>
    <property type="project" value="UniProtKB-UniRule"/>
</dbReference>
<dbReference type="AlphaFoldDB" id="M9LPY5"/>
<dbReference type="SUPFAM" id="SSF50978">
    <property type="entry name" value="WD40 repeat-like"/>
    <property type="match status" value="1"/>
</dbReference>
<name>M9LPY5_PSEA3</name>
<dbReference type="Gene3D" id="2.130.10.10">
    <property type="entry name" value="YVTN repeat-like/Quinoprotein amine dehydrogenase"/>
    <property type="match status" value="1"/>
</dbReference>
<dbReference type="GO" id="GO:0003723">
    <property type="term" value="F:RNA binding"/>
    <property type="evidence" value="ECO:0007669"/>
    <property type="project" value="TreeGrafter"/>
</dbReference>
<feature type="region of interest" description="Disordered" evidence="9">
    <location>
        <begin position="1"/>
        <end position="39"/>
    </location>
</feature>
<proteinExistence type="inferred from homology"/>
<evidence type="ECO:0000256" key="2">
    <source>
        <dbReference type="ARBA" id="ARBA00022540"/>
    </source>
</evidence>
<feature type="repeat" description="WD" evidence="8">
    <location>
        <begin position="188"/>
        <end position="229"/>
    </location>
</feature>
<dbReference type="OrthoDB" id="24966at2759"/>
<evidence type="ECO:0000256" key="5">
    <source>
        <dbReference type="ARBA" id="ARBA00022917"/>
    </source>
</evidence>
<evidence type="ECO:0000256" key="1">
    <source>
        <dbReference type="ARBA" id="ARBA00022490"/>
    </source>
</evidence>
<keyword evidence="4" id="KW-0677">Repeat</keyword>
<dbReference type="GO" id="GO:0033290">
    <property type="term" value="C:eukaryotic 48S preinitiation complex"/>
    <property type="evidence" value="ECO:0007669"/>
    <property type="project" value="UniProtKB-UniRule"/>
</dbReference>
<dbReference type="PROSITE" id="PS50294">
    <property type="entry name" value="WD_REPEATS_REGION"/>
    <property type="match status" value="2"/>
</dbReference>
<dbReference type="Pfam" id="PF24805">
    <property type="entry name" value="EIF3I"/>
    <property type="match status" value="1"/>
</dbReference>
<comment type="function">
    <text evidence="7">Component of the eukaryotic translation initiation factor 3 (eIF-3) complex, which is involved in protein synthesis of a specialized repertoire of mRNAs and, together with other initiation factors, stimulates binding of mRNA and methionyl-tRNAi to the 40S ribosome. The eIF-3 complex specifically targets and initiates translation of a subset of mRNAs involved in cell proliferation.</text>
</comment>